<evidence type="ECO:0000313" key="3">
    <source>
        <dbReference type="EMBL" id="KAF7760725.1"/>
    </source>
</evidence>
<feature type="region of interest" description="Disordered" evidence="1">
    <location>
        <begin position="593"/>
        <end position="794"/>
    </location>
</feature>
<feature type="compositionally biased region" description="Basic and acidic residues" evidence="1">
    <location>
        <begin position="50"/>
        <end position="59"/>
    </location>
</feature>
<accession>A0A8H7C2D7</accession>
<feature type="compositionally biased region" description="Low complexity" evidence="1">
    <location>
        <begin position="1023"/>
        <end position="1034"/>
    </location>
</feature>
<feature type="compositionally biased region" description="Polar residues" evidence="1">
    <location>
        <begin position="30"/>
        <end position="49"/>
    </location>
</feature>
<evidence type="ECO:0000313" key="4">
    <source>
        <dbReference type="Proteomes" id="UP000629468"/>
    </source>
</evidence>
<dbReference type="PANTHER" id="PTHR12436:SF3">
    <property type="entry name" value="GERMINAL-CENTER ASSOCIATED NUCLEAR PROTEIN"/>
    <property type="match status" value="1"/>
</dbReference>
<feature type="compositionally biased region" description="Polar residues" evidence="1">
    <location>
        <begin position="667"/>
        <end position="679"/>
    </location>
</feature>
<feature type="compositionally biased region" description="Low complexity" evidence="1">
    <location>
        <begin position="514"/>
        <end position="525"/>
    </location>
</feature>
<feature type="compositionally biased region" description="Low complexity" evidence="1">
    <location>
        <begin position="1522"/>
        <end position="1536"/>
    </location>
</feature>
<dbReference type="PANTHER" id="PTHR12436">
    <property type="entry name" value="80 KDA MCM3-ASSOCIATED PROTEIN"/>
    <property type="match status" value="1"/>
</dbReference>
<feature type="compositionally biased region" description="Polar residues" evidence="1">
    <location>
        <begin position="76"/>
        <end position="87"/>
    </location>
</feature>
<feature type="compositionally biased region" description="Polar residues" evidence="1">
    <location>
        <begin position="648"/>
        <end position="660"/>
    </location>
</feature>
<feature type="compositionally biased region" description="Low complexity" evidence="1">
    <location>
        <begin position="847"/>
        <end position="860"/>
    </location>
</feature>
<reference evidence="3 4" key="1">
    <citation type="journal article" name="Sci. Rep.">
        <title>Telomere-to-telomere assembled and centromere annotated genomes of the two main subspecies of the button mushroom Agaricus bisporus reveal especially polymorphic chromosome ends.</title>
        <authorList>
            <person name="Sonnenberg A.S.M."/>
            <person name="Sedaghat-Telgerd N."/>
            <person name="Lavrijssen B."/>
            <person name="Ohm R.A."/>
            <person name="Hendrickx P.M."/>
            <person name="Scholtmeijer K."/>
            <person name="Baars J.J.P."/>
            <person name="van Peer A."/>
        </authorList>
    </citation>
    <scope>NUCLEOTIDE SEQUENCE [LARGE SCALE GENOMIC DNA]</scope>
    <source>
        <strain evidence="3 4">H119_p4</strain>
    </source>
</reference>
<feature type="region of interest" description="Disordered" evidence="1">
    <location>
        <begin position="1"/>
        <end position="88"/>
    </location>
</feature>
<dbReference type="Gene3D" id="1.25.40.990">
    <property type="match status" value="1"/>
</dbReference>
<dbReference type="GO" id="GO:0006406">
    <property type="term" value="P:mRNA export from nucleus"/>
    <property type="evidence" value="ECO:0007669"/>
    <property type="project" value="TreeGrafter"/>
</dbReference>
<dbReference type="GO" id="GO:0070390">
    <property type="term" value="C:transcription export complex 2"/>
    <property type="evidence" value="ECO:0007669"/>
    <property type="project" value="TreeGrafter"/>
</dbReference>
<feature type="region of interest" description="Disordered" evidence="1">
    <location>
        <begin position="1014"/>
        <end position="1045"/>
    </location>
</feature>
<dbReference type="EMBL" id="JABXXO010000014">
    <property type="protein sequence ID" value="KAF7760725.1"/>
    <property type="molecule type" value="Genomic_DNA"/>
</dbReference>
<name>A0A8H7C2D7_AGABI</name>
<dbReference type="InterPro" id="IPR045107">
    <property type="entry name" value="SAC3/GANP/THP3"/>
</dbReference>
<dbReference type="Proteomes" id="UP000629468">
    <property type="component" value="Unassembled WGS sequence"/>
</dbReference>
<feature type="domain" description="SAC3/GANP/THP3 conserved" evidence="2">
    <location>
        <begin position="186"/>
        <end position="435"/>
    </location>
</feature>
<organism evidence="3 4">
    <name type="scientific">Agaricus bisporus var. burnettii</name>
    <dbReference type="NCBI Taxonomy" id="192524"/>
    <lineage>
        <taxon>Eukaryota</taxon>
        <taxon>Fungi</taxon>
        <taxon>Dikarya</taxon>
        <taxon>Basidiomycota</taxon>
        <taxon>Agaricomycotina</taxon>
        <taxon>Agaricomycetes</taxon>
        <taxon>Agaricomycetidae</taxon>
        <taxon>Agaricales</taxon>
        <taxon>Agaricineae</taxon>
        <taxon>Agaricaceae</taxon>
        <taxon>Agaricus</taxon>
    </lineage>
</organism>
<proteinExistence type="predicted"/>
<sequence>MNPSYNHGPRIRGAAFNAPNGSRRPHSRNRQWNSADASSKSSGPTMNNHTDGERWERGGGRGGQRGRGRGRGARTFPNQTLRNTATTAPKDVMPTQEYDAPAEMEEEMDYVQDDANEDLYASDFEFPEINEPEFETQEERERFYQELVKARDVERKKAIAEGKMDDPLVPKRLEDAITMVGTCMDMCPRFERYRRERENNLFEWETIPGTKRINHKRAVKMYERAAGDKTLPSDLRPPKVLKKTLDYLFHDLLPRGGFSQTYTFIRDRSRAVRNDLTLQHELGSIAIECHDRCARFHILALHLERDKSGFSVALEEQQLMNTLQSLKEFYEEQRGHYESPTELEMRVYHRLIHIRDQKERHEEIPEYITSHPVFKLTTQFRLHVQNKSAPITKTSALVVDAEGMQIFGQLAGVLREQGSVVMIYLVACILERLFGKDTIEDIEAIRGDLGLPEIIDGKVVYPGDVFDNSMEMYDEGEENRFEEADELDNFIEHEEQPQPPPLQPGTNASGLPTGQSPFFGQSSQPSVATSAFGDLAALSTGTTNIFGGGTFGAPNPSKPTSVFGDAFSSARKPSEPVADVKLPQSMFGSLGKAAPFNGSAPPTLPSSRKSLVDAPPLQDNVPAGPSVSQPSFFGNASPFAPSPFQPQVGDTTNSKPTPSSFFGAPTLPQSRPQSESVGKSASPLPAPPSTQPSLNTSAPSFIPNFFNNTSRPPSTAATPPPAATVNGAPLPHEAVTPPRAGSSQSAFSMHTAPKLKPRKSSTPPLRIDTTVSPPAPAVPPVPMPIPPAPKPKPLIAESTINLGSPTIPPPLKKHGPISLPSTPASAAPHPILGFLQSGATTPITPQGSSNLSVGGSASASGSMSNLAALSPLDMPSTPSTSYMGPMKNFSSPRRGVNNQGSLLPALLRKDKGKAPEVSTPKFVSPKQNGLGAGEKEEGAEAEAVPTREELYAKARAFRDKTTMKKSWSKWKKRIEDIVTWVQAVEHSDAYRAKLKSKKALQTLKEFRLSARSGTVEKRRRITSGEGTSESLGGSPIRKRQRKKRISDVFHERRTDEEIAKRLKEKREENQELWAQSSYLNLIRTYVQAKMKTRKSWSVWLSLNPESDSSAIWLERKFDVPNSGRWASESIFEIPLFPDLNASQDSEKAKSNGKGKEKSKMKEDLSTGLIVFECTPTDHIQDELEKKYCVLDDCSRLRDIIDSLSSKRHYIPSLLVLNWGTGDQSNAEPAAELVNLIRKYVGESVLAGYATLEITATTNLDSVLNETLQKLKLDLEGKLVRFTTVQGIFRTFEEEFSNFLIEWLDNCSSSGHFDWRLYGHLVQATIGLLNKMGSLVTAMLTRSKRDLLENFDIDTISDSQTTYESALAWLSRVNHDGDTEKIAIDLQSHFNIGQEFPARTFIQHLLELTVLRTEKHTNIKPEERQHIPLVDLKAASELFETTIQKFRMNLNLALNMSVRRSPKRRETSEETDASPEAKRRRTSLTSVSTLADASVPNTPYINGRQHSPSLSLISNTSIVTETPGPGSNSRSVSGSPSQQITVAMLRQLTRDMKKKYGSTNKSSKTNSYTM</sequence>
<feature type="region of interest" description="Disordered" evidence="1">
    <location>
        <begin position="838"/>
        <end position="860"/>
    </location>
</feature>
<feature type="region of interest" description="Disordered" evidence="1">
    <location>
        <begin position="911"/>
        <end position="944"/>
    </location>
</feature>
<protein>
    <recommendedName>
        <fullName evidence="2">SAC3/GANP/THP3 conserved domain-containing protein</fullName>
    </recommendedName>
</protein>
<feature type="region of interest" description="Disordered" evidence="1">
    <location>
        <begin position="1458"/>
        <end position="1537"/>
    </location>
</feature>
<evidence type="ECO:0000259" key="2">
    <source>
        <dbReference type="Pfam" id="PF03399"/>
    </source>
</evidence>
<dbReference type="GO" id="GO:0005737">
    <property type="term" value="C:cytoplasm"/>
    <property type="evidence" value="ECO:0007669"/>
    <property type="project" value="TreeGrafter"/>
</dbReference>
<feature type="compositionally biased region" description="Pro residues" evidence="1">
    <location>
        <begin position="773"/>
        <end position="792"/>
    </location>
</feature>
<feature type="region of interest" description="Disordered" evidence="1">
    <location>
        <begin position="494"/>
        <end position="525"/>
    </location>
</feature>
<gene>
    <name evidence="3" type="ORF">Agabi119p4_10134</name>
</gene>
<evidence type="ECO:0000256" key="1">
    <source>
        <dbReference type="SAM" id="MobiDB-lite"/>
    </source>
</evidence>
<feature type="compositionally biased region" description="Polar residues" evidence="1">
    <location>
        <begin position="1482"/>
        <end position="1519"/>
    </location>
</feature>
<dbReference type="Pfam" id="PF03399">
    <property type="entry name" value="SAC3_GANP"/>
    <property type="match status" value="1"/>
</dbReference>
<dbReference type="InterPro" id="IPR005062">
    <property type="entry name" value="SAC3/GANP/THP3_conserved"/>
</dbReference>
<comment type="caution">
    <text evidence="3">The sequence shown here is derived from an EMBL/GenBank/DDBJ whole genome shotgun (WGS) entry which is preliminary data.</text>
</comment>